<evidence type="ECO:0000259" key="5">
    <source>
        <dbReference type="Pfam" id="PF04357"/>
    </source>
</evidence>
<evidence type="ECO:0000256" key="1">
    <source>
        <dbReference type="ARBA" id="ARBA00004167"/>
    </source>
</evidence>
<keyword evidence="2" id="KW-0812">Transmembrane</keyword>
<organism evidence="6 7">
    <name type="scientific">Pedosphaera parvula (strain Ellin514)</name>
    <dbReference type="NCBI Taxonomy" id="320771"/>
    <lineage>
        <taxon>Bacteria</taxon>
        <taxon>Pseudomonadati</taxon>
        <taxon>Verrucomicrobiota</taxon>
        <taxon>Pedosphaerae</taxon>
        <taxon>Pedosphaerales</taxon>
        <taxon>Pedosphaeraceae</taxon>
        <taxon>Pedosphaera</taxon>
    </lineage>
</organism>
<dbReference type="GO" id="GO:0009306">
    <property type="term" value="P:protein secretion"/>
    <property type="evidence" value="ECO:0007669"/>
    <property type="project" value="InterPro"/>
</dbReference>
<comment type="caution">
    <text evidence="6">The sequence shown here is derived from an EMBL/GenBank/DDBJ whole genome shotgun (WGS) entry which is preliminary data.</text>
</comment>
<dbReference type="AlphaFoldDB" id="B9XJP8"/>
<dbReference type="STRING" id="320771.Cflav_PD2728"/>
<proteinExistence type="predicted"/>
<keyword evidence="3" id="KW-1133">Transmembrane helix</keyword>
<accession>B9XJP8</accession>
<dbReference type="Proteomes" id="UP000003688">
    <property type="component" value="Unassembled WGS sequence"/>
</dbReference>
<evidence type="ECO:0000313" key="6">
    <source>
        <dbReference type="EMBL" id="EEF59924.1"/>
    </source>
</evidence>
<gene>
    <name evidence="6" type="ORF">Cflav_PD2728</name>
</gene>
<dbReference type="InterPro" id="IPR007452">
    <property type="entry name" value="TamB_C"/>
</dbReference>
<evidence type="ECO:0000256" key="2">
    <source>
        <dbReference type="ARBA" id="ARBA00022692"/>
    </source>
</evidence>
<protein>
    <recommendedName>
        <fullName evidence="5">Translocation and assembly module TamB C-terminal domain-containing protein</fullName>
    </recommendedName>
</protein>
<dbReference type="Pfam" id="PF04357">
    <property type="entry name" value="TamB"/>
    <property type="match status" value="1"/>
</dbReference>
<feature type="domain" description="Translocation and assembly module TamB C-terminal" evidence="5">
    <location>
        <begin position="18"/>
        <end position="270"/>
    </location>
</feature>
<dbReference type="EMBL" id="ABOX02000022">
    <property type="protein sequence ID" value="EEF59924.1"/>
    <property type="molecule type" value="Genomic_DNA"/>
</dbReference>
<keyword evidence="4" id="KW-0472">Membrane</keyword>
<sequence length="372" mass="41237">MQFLERAVTLKIATTVGGSLVYIDGNADLRGEEWMHGDLPPFNVKVHGSNVPLARQPDLILRSDLDLAINRTNNSQPLISGTLHLRNSFFLRDLRGLVPGRIATPAERPPYFSIDIPFLADWRLNLNVVGTRFLRAQSPLFNGEISSNLKLHGTLKEPAALGDIKIDSGLVQFPFGNLQVTSGFISLTSENPYSPQLQILAASRQFGYDIRMDVTGPADRPVIQFTSFPPLSSQQIILMLSAGQLPRSDYSLSPEQRAQGLAIYLGKSLLSKYGFAGSSQRLTVRSGTEISQQGKPTYAVEYKLTERWSIIGEYDRFGDFMAASNGSSTPDKSFALFIMLRNREIPWLDIDFSLPALPARCRERSEDQAGKD</sequence>
<evidence type="ECO:0000256" key="3">
    <source>
        <dbReference type="ARBA" id="ARBA00022989"/>
    </source>
</evidence>
<evidence type="ECO:0000256" key="4">
    <source>
        <dbReference type="ARBA" id="ARBA00023136"/>
    </source>
</evidence>
<name>B9XJP8_PEDPL</name>
<reference evidence="6 7" key="1">
    <citation type="journal article" date="2011" name="J. Bacteriol.">
        <title>Genome sequence of 'Pedosphaera parvula' Ellin514, an aerobic Verrucomicrobial isolate from pasture soil.</title>
        <authorList>
            <person name="Kant R."/>
            <person name="van Passel M.W."/>
            <person name="Sangwan P."/>
            <person name="Palva A."/>
            <person name="Lucas S."/>
            <person name="Copeland A."/>
            <person name="Lapidus A."/>
            <person name="Glavina Del Rio T."/>
            <person name="Dalin E."/>
            <person name="Tice H."/>
            <person name="Bruce D."/>
            <person name="Goodwin L."/>
            <person name="Pitluck S."/>
            <person name="Chertkov O."/>
            <person name="Larimer F.W."/>
            <person name="Land M.L."/>
            <person name="Hauser L."/>
            <person name="Brettin T.S."/>
            <person name="Detter J.C."/>
            <person name="Han S."/>
            <person name="de Vos W.M."/>
            <person name="Janssen P.H."/>
            <person name="Smidt H."/>
        </authorList>
    </citation>
    <scope>NUCLEOTIDE SEQUENCE [LARGE SCALE GENOMIC DNA]</scope>
    <source>
        <strain evidence="6 7">Ellin514</strain>
    </source>
</reference>
<comment type="subcellular location">
    <subcellularLocation>
        <location evidence="1">Membrane</location>
        <topology evidence="1">Single-pass membrane protein</topology>
    </subcellularLocation>
</comment>
<evidence type="ECO:0000313" key="7">
    <source>
        <dbReference type="Proteomes" id="UP000003688"/>
    </source>
</evidence>
<keyword evidence="7" id="KW-1185">Reference proteome</keyword>
<dbReference type="GO" id="GO:0005886">
    <property type="term" value="C:plasma membrane"/>
    <property type="evidence" value="ECO:0007669"/>
    <property type="project" value="InterPro"/>
</dbReference>